<dbReference type="PIRSF" id="PIRSF004681">
    <property type="entry name" value="UCP004681"/>
    <property type="match status" value="1"/>
</dbReference>
<dbReference type="GeneID" id="98659456"/>
<comment type="similarity">
    <text evidence="1">Belongs to the UPF0047 family.</text>
</comment>
<evidence type="ECO:0000313" key="3">
    <source>
        <dbReference type="Proteomes" id="UP001298753"/>
    </source>
</evidence>
<dbReference type="EMBL" id="JAJEPX010000043">
    <property type="protein sequence ID" value="MCC2177651.1"/>
    <property type="molecule type" value="Genomic_DNA"/>
</dbReference>
<dbReference type="InterPro" id="IPR035917">
    <property type="entry name" value="YjbQ-like_sf"/>
</dbReference>
<evidence type="ECO:0000256" key="1">
    <source>
        <dbReference type="ARBA" id="ARBA00005534"/>
    </source>
</evidence>
<organism evidence="2 3">
    <name type="scientific">Agathobaculum butyriciproducens</name>
    <dbReference type="NCBI Taxonomy" id="1628085"/>
    <lineage>
        <taxon>Bacteria</taxon>
        <taxon>Bacillati</taxon>
        <taxon>Bacillota</taxon>
        <taxon>Clostridia</taxon>
        <taxon>Eubacteriales</taxon>
        <taxon>Butyricicoccaceae</taxon>
        <taxon>Agathobaculum</taxon>
    </lineage>
</organism>
<dbReference type="SUPFAM" id="SSF111038">
    <property type="entry name" value="YjbQ-like"/>
    <property type="match status" value="1"/>
</dbReference>
<dbReference type="AlphaFoldDB" id="A0AAW4W410"/>
<gene>
    <name evidence="2" type="ORF">LKD22_11035</name>
</gene>
<proteinExistence type="inferred from homology"/>
<comment type="caution">
    <text evidence="2">The sequence shown here is derived from an EMBL/GenBank/DDBJ whole genome shotgun (WGS) entry which is preliminary data.</text>
</comment>
<protein>
    <submittedName>
        <fullName evidence="2">Secondary thiamine-phosphate synthase enzyme YjbQ</fullName>
    </submittedName>
</protein>
<dbReference type="Pfam" id="PF01894">
    <property type="entry name" value="YjbQ"/>
    <property type="match status" value="1"/>
</dbReference>
<sequence length="133" mass="15097">MKTREFSISTDHEGMYNITARLREVIRESGVQSGLAVVYCPHTTAGITINENADPDVQHDLLLGLREAFPDRREFRHAEGNSTAHLKCSYVGPSQTVLIEDGKPLLGIWQGVYFCEFDGPRHRRYYIKVMADN</sequence>
<keyword evidence="3" id="KW-1185">Reference proteome</keyword>
<dbReference type="InterPro" id="IPR001602">
    <property type="entry name" value="UPF0047_YjbQ-like"/>
</dbReference>
<name>A0AAW4W410_9FIRM</name>
<dbReference type="PANTHER" id="PTHR30615">
    <property type="entry name" value="UNCHARACTERIZED PROTEIN YJBQ-RELATED"/>
    <property type="match status" value="1"/>
</dbReference>
<dbReference type="RefSeq" id="WP_118360230.1">
    <property type="nucleotide sequence ID" value="NZ_DBFBDK010000014.1"/>
</dbReference>
<dbReference type="NCBIfam" id="TIGR00149">
    <property type="entry name" value="TIGR00149_YjbQ"/>
    <property type="match status" value="1"/>
</dbReference>
<dbReference type="Proteomes" id="UP001298753">
    <property type="component" value="Unassembled WGS sequence"/>
</dbReference>
<dbReference type="PANTHER" id="PTHR30615:SF8">
    <property type="entry name" value="UPF0047 PROTEIN C4A8.02C"/>
    <property type="match status" value="1"/>
</dbReference>
<dbReference type="Gene3D" id="2.60.120.460">
    <property type="entry name" value="YjbQ-like"/>
    <property type="match status" value="1"/>
</dbReference>
<accession>A0AAW4W410</accession>
<reference evidence="2 3" key="1">
    <citation type="submission" date="2021-10" db="EMBL/GenBank/DDBJ databases">
        <title>Anaerobic single-cell dispensing facilitates the cultivation of human gut bacteria.</title>
        <authorList>
            <person name="Afrizal A."/>
        </authorList>
    </citation>
    <scope>NUCLEOTIDE SEQUENCE [LARGE SCALE GENOMIC DNA]</scope>
    <source>
        <strain evidence="2 3">CLA-AA-H270</strain>
    </source>
</reference>
<evidence type="ECO:0000313" key="2">
    <source>
        <dbReference type="EMBL" id="MCC2177651.1"/>
    </source>
</evidence>